<dbReference type="Pfam" id="PF04266">
    <property type="entry name" value="ASCH"/>
    <property type="match status" value="1"/>
</dbReference>
<dbReference type="Proteomes" id="UP000216451">
    <property type="component" value="Unassembled WGS sequence"/>
</dbReference>
<dbReference type="InterPro" id="IPR007374">
    <property type="entry name" value="ASCH_domain"/>
</dbReference>
<organism evidence="2 3">
    <name type="scientific">Bifidobacterium aquikefiri</name>
    <dbReference type="NCBI Taxonomy" id="1653207"/>
    <lineage>
        <taxon>Bacteria</taxon>
        <taxon>Bacillati</taxon>
        <taxon>Actinomycetota</taxon>
        <taxon>Actinomycetes</taxon>
        <taxon>Bifidobacteriales</taxon>
        <taxon>Bifidobacteriaceae</taxon>
        <taxon>Bifidobacterium</taxon>
    </lineage>
</organism>
<evidence type="ECO:0000259" key="1">
    <source>
        <dbReference type="Pfam" id="PF04266"/>
    </source>
</evidence>
<dbReference type="SUPFAM" id="SSF88697">
    <property type="entry name" value="PUA domain-like"/>
    <property type="match status" value="1"/>
</dbReference>
<evidence type="ECO:0000313" key="3">
    <source>
        <dbReference type="Proteomes" id="UP000216451"/>
    </source>
</evidence>
<proteinExistence type="predicted"/>
<dbReference type="OrthoDB" id="5522492at2"/>
<protein>
    <submittedName>
        <fullName evidence="2">Phage associated protein</fullName>
    </submittedName>
</protein>
<gene>
    <name evidence="2" type="ORF">BAQU_0256</name>
</gene>
<dbReference type="InterPro" id="IPR015947">
    <property type="entry name" value="PUA-like_sf"/>
</dbReference>
<accession>A0A261GAJ8</accession>
<feature type="domain" description="ASCH" evidence="1">
    <location>
        <begin position="5"/>
        <end position="65"/>
    </location>
</feature>
<evidence type="ECO:0000313" key="2">
    <source>
        <dbReference type="EMBL" id="OZG68439.1"/>
    </source>
</evidence>
<name>A0A261GAJ8_9BIFI</name>
<dbReference type="AlphaFoldDB" id="A0A261GAJ8"/>
<keyword evidence="3" id="KW-1185">Reference proteome</keyword>
<sequence>MRVLMSIKPCFANAILSGEKRYEYRRRIFSDTSVNTMLIYATHPVSKVIGQVHIDAIMHDDLETIWRNTHEFGCIDHDSFIQYFTDLSEAYAIKLSDPRRYASGLRLCQLSNRITRPPQSFMYV</sequence>
<dbReference type="EMBL" id="MWXA01000002">
    <property type="protein sequence ID" value="OZG68439.1"/>
    <property type="molecule type" value="Genomic_DNA"/>
</dbReference>
<comment type="caution">
    <text evidence="2">The sequence shown here is derived from an EMBL/GenBank/DDBJ whole genome shotgun (WGS) entry which is preliminary data.</text>
</comment>
<dbReference type="Gene3D" id="2.30.130.30">
    <property type="entry name" value="Hypothetical protein"/>
    <property type="match status" value="1"/>
</dbReference>
<reference evidence="2 3" key="1">
    <citation type="journal article" date="2017" name="BMC Genomics">
        <title>Comparative genomic and phylogenomic analyses of the Bifidobacteriaceae family.</title>
        <authorList>
            <person name="Lugli G.A."/>
            <person name="Milani C."/>
            <person name="Turroni F."/>
            <person name="Duranti S."/>
            <person name="Mancabelli L."/>
            <person name="Mangifesta M."/>
            <person name="Ferrario C."/>
            <person name="Modesto M."/>
            <person name="Mattarelli P."/>
            <person name="Jiri K."/>
            <person name="van Sinderen D."/>
            <person name="Ventura M."/>
        </authorList>
    </citation>
    <scope>NUCLEOTIDE SEQUENCE [LARGE SCALE GENOMIC DNA]</scope>
    <source>
        <strain evidence="2 3">LMG 28769</strain>
    </source>
</reference>